<dbReference type="Gene3D" id="2.40.420.20">
    <property type="match status" value="1"/>
</dbReference>
<proteinExistence type="inferred from homology"/>
<keyword evidence="3" id="KW-0472">Membrane</keyword>
<dbReference type="Proteomes" id="UP001156627">
    <property type="component" value="Unassembled WGS sequence"/>
</dbReference>
<comment type="similarity">
    <text evidence="1">Belongs to the membrane fusion protein (MFP) (TC 8.A.1) family.</text>
</comment>
<dbReference type="SUPFAM" id="SSF111369">
    <property type="entry name" value="HlyD-like secretion proteins"/>
    <property type="match status" value="1"/>
</dbReference>
<dbReference type="RefSeq" id="WP_284331487.1">
    <property type="nucleotide sequence ID" value="NZ_BSOA01000014.1"/>
</dbReference>
<evidence type="ECO:0000313" key="7">
    <source>
        <dbReference type="EMBL" id="GLQ88040.1"/>
    </source>
</evidence>
<dbReference type="InterPro" id="IPR006143">
    <property type="entry name" value="RND_pump_MFP"/>
</dbReference>
<dbReference type="PANTHER" id="PTHR30469:SF37">
    <property type="entry name" value="RAGD PROTEIN"/>
    <property type="match status" value="1"/>
</dbReference>
<evidence type="ECO:0000256" key="1">
    <source>
        <dbReference type="ARBA" id="ARBA00009477"/>
    </source>
</evidence>
<reference evidence="8" key="1">
    <citation type="journal article" date="2019" name="Int. J. Syst. Evol. Microbiol.">
        <title>The Global Catalogue of Microorganisms (GCM) 10K type strain sequencing project: providing services to taxonomists for standard genome sequencing and annotation.</title>
        <authorList>
            <consortium name="The Broad Institute Genomics Platform"/>
            <consortium name="The Broad Institute Genome Sequencing Center for Infectious Disease"/>
            <person name="Wu L."/>
            <person name="Ma J."/>
        </authorList>
    </citation>
    <scope>NUCLEOTIDE SEQUENCE [LARGE SCALE GENOMIC DNA]</scope>
    <source>
        <strain evidence="8">NBRC 111981</strain>
    </source>
</reference>
<evidence type="ECO:0000256" key="3">
    <source>
        <dbReference type="SAM" id="Phobius"/>
    </source>
</evidence>
<evidence type="ECO:0000313" key="8">
    <source>
        <dbReference type="Proteomes" id="UP001156627"/>
    </source>
</evidence>
<keyword evidence="2" id="KW-0175">Coiled coil</keyword>
<keyword evidence="3" id="KW-1133">Transmembrane helix</keyword>
<name>A0ABQ5X8Z0_9GAMM</name>
<dbReference type="InterPro" id="IPR058625">
    <property type="entry name" value="MdtA-like_BSH"/>
</dbReference>
<feature type="coiled-coil region" evidence="2">
    <location>
        <begin position="116"/>
        <end position="143"/>
    </location>
</feature>
<protein>
    <submittedName>
        <fullName evidence="7">RND transporter MFP subunit</fullName>
    </submittedName>
</protein>
<organism evidence="7 8">
    <name type="scientific">Dyella flagellata</name>
    <dbReference type="NCBI Taxonomy" id="1867833"/>
    <lineage>
        <taxon>Bacteria</taxon>
        <taxon>Pseudomonadati</taxon>
        <taxon>Pseudomonadota</taxon>
        <taxon>Gammaproteobacteria</taxon>
        <taxon>Lysobacterales</taxon>
        <taxon>Rhodanobacteraceae</taxon>
        <taxon>Dyella</taxon>
    </lineage>
</organism>
<dbReference type="Gene3D" id="2.40.30.170">
    <property type="match status" value="1"/>
</dbReference>
<dbReference type="Pfam" id="PF25876">
    <property type="entry name" value="HH_MFP_RND"/>
    <property type="match status" value="1"/>
</dbReference>
<accession>A0ABQ5X8Z0</accession>
<feature type="domain" description="Multidrug resistance protein MdtA-like alpha-helical hairpin" evidence="4">
    <location>
        <begin position="122"/>
        <end position="184"/>
    </location>
</feature>
<feature type="transmembrane region" description="Helical" evidence="3">
    <location>
        <begin position="20"/>
        <end position="38"/>
    </location>
</feature>
<dbReference type="NCBIfam" id="TIGR01730">
    <property type="entry name" value="RND_mfp"/>
    <property type="match status" value="1"/>
</dbReference>
<keyword evidence="3" id="KW-0812">Transmembrane</keyword>
<dbReference type="Gene3D" id="2.40.50.100">
    <property type="match status" value="1"/>
</dbReference>
<keyword evidence="8" id="KW-1185">Reference proteome</keyword>
<dbReference type="InterPro" id="IPR058792">
    <property type="entry name" value="Beta-barrel_RND_2"/>
</dbReference>
<sequence length="403" mass="42747">MSHNPAHVQVAQKPRHLRAVGIGGAAIALLAVALGLGIRFREHQQLVQWTDAQLIPSVRITPAADPAKEHVITLPGHLQAWNSAPIHARVNGYLKAWYKDIGDKVKAGDVLAVIDTPELDQQLEQAKAVLAKAQADANLANITARRWQHLLGSDSVSKQEADEKAGEAAAAQATVLAAKADVDRLQALESFKKIVAPFDGVVTARRTDVGDLITANNESGPELFTVADTGRMRLYVPVPEVEANEIKSGMKVTLHVPELPGRPFQATLIGNSNAINQSSGSLLAQFVADNGDGALKPGDYADVQLGLAVDPHIVSVPSSALIFRDKGAQVAVLGPDSRAHLHDVHIAVDMGTSLQIDQGLSLDDRVIENPSDSLMDGDKVSVETDADQNLAANDTEKHGASAL</sequence>
<dbReference type="Pfam" id="PF25954">
    <property type="entry name" value="Beta-barrel_RND_2"/>
    <property type="match status" value="1"/>
</dbReference>
<dbReference type="EMBL" id="BSOA01000014">
    <property type="protein sequence ID" value="GLQ88040.1"/>
    <property type="molecule type" value="Genomic_DNA"/>
</dbReference>
<dbReference type="InterPro" id="IPR058624">
    <property type="entry name" value="MdtA-like_HH"/>
</dbReference>
<evidence type="ECO:0000259" key="4">
    <source>
        <dbReference type="Pfam" id="PF25876"/>
    </source>
</evidence>
<gene>
    <name evidence="7" type="ORF">GCM10007898_16090</name>
</gene>
<feature type="domain" description="Multidrug resistance protein MdtA-like barrel-sandwich hybrid" evidence="5">
    <location>
        <begin position="83"/>
        <end position="218"/>
    </location>
</feature>
<comment type="caution">
    <text evidence="7">The sequence shown here is derived from an EMBL/GenBank/DDBJ whole genome shotgun (WGS) entry which is preliminary data.</text>
</comment>
<dbReference type="Pfam" id="PF25917">
    <property type="entry name" value="BSH_RND"/>
    <property type="match status" value="1"/>
</dbReference>
<feature type="domain" description="CusB-like beta-barrel" evidence="6">
    <location>
        <begin position="236"/>
        <end position="306"/>
    </location>
</feature>
<evidence type="ECO:0000256" key="2">
    <source>
        <dbReference type="SAM" id="Coils"/>
    </source>
</evidence>
<evidence type="ECO:0000259" key="6">
    <source>
        <dbReference type="Pfam" id="PF25954"/>
    </source>
</evidence>
<evidence type="ECO:0000259" key="5">
    <source>
        <dbReference type="Pfam" id="PF25917"/>
    </source>
</evidence>
<dbReference type="Gene3D" id="1.10.287.470">
    <property type="entry name" value="Helix hairpin bin"/>
    <property type="match status" value="1"/>
</dbReference>
<dbReference type="PANTHER" id="PTHR30469">
    <property type="entry name" value="MULTIDRUG RESISTANCE PROTEIN MDTA"/>
    <property type="match status" value="1"/>
</dbReference>